<dbReference type="Gene3D" id="3.40.50.2000">
    <property type="entry name" value="Glycogen Phosphorylase B"/>
    <property type="match status" value="2"/>
</dbReference>
<dbReference type="GO" id="GO:0016757">
    <property type="term" value="F:glycosyltransferase activity"/>
    <property type="evidence" value="ECO:0007669"/>
    <property type="project" value="UniProtKB-KW"/>
</dbReference>
<dbReference type="EC" id="2.4.1.252" evidence="3"/>
<evidence type="ECO:0000259" key="2">
    <source>
        <dbReference type="Pfam" id="PF13439"/>
    </source>
</evidence>
<dbReference type="EMBL" id="CP036271">
    <property type="protein sequence ID" value="QDT55834.1"/>
    <property type="molecule type" value="Genomic_DNA"/>
</dbReference>
<proteinExistence type="predicted"/>
<dbReference type="RefSeq" id="WP_197453467.1">
    <property type="nucleotide sequence ID" value="NZ_CP036271.1"/>
</dbReference>
<dbReference type="InParanoid" id="A0A517SI80"/>
<name>A0A517SI80_9PLAN</name>
<dbReference type="SUPFAM" id="SSF53756">
    <property type="entry name" value="UDP-Glycosyltransferase/glycogen phosphorylase"/>
    <property type="match status" value="1"/>
</dbReference>
<dbReference type="InterPro" id="IPR001296">
    <property type="entry name" value="Glyco_trans_1"/>
</dbReference>
<dbReference type="Pfam" id="PF13439">
    <property type="entry name" value="Glyco_transf_4"/>
    <property type="match status" value="1"/>
</dbReference>
<organism evidence="3 4">
    <name type="scientific">Caulifigura coniformis</name>
    <dbReference type="NCBI Taxonomy" id="2527983"/>
    <lineage>
        <taxon>Bacteria</taxon>
        <taxon>Pseudomonadati</taxon>
        <taxon>Planctomycetota</taxon>
        <taxon>Planctomycetia</taxon>
        <taxon>Planctomycetales</taxon>
        <taxon>Planctomycetaceae</taxon>
        <taxon>Caulifigura</taxon>
    </lineage>
</organism>
<accession>A0A517SI80</accession>
<protein>
    <submittedName>
        <fullName evidence="3">GDP-mannose:cellobiosyl-diphosphopolyprenol alpha-mannosyltransferase</fullName>
        <ecNumber evidence="3">2.4.1.252</ecNumber>
    </submittedName>
</protein>
<evidence type="ECO:0000259" key="1">
    <source>
        <dbReference type="Pfam" id="PF00534"/>
    </source>
</evidence>
<keyword evidence="4" id="KW-1185">Reference proteome</keyword>
<sequence length="405" mass="44446">MQILIVAPDMHPRTGGPPRVVIGHAVALAGRGHSPTVVAMIDGEEEQEVRQFWSESVRRAGGSDLPLKLFKRVRPRAAGFSPDFNRFIDQHVREFDVLHVHGVWEHCLAYAGRKAAAAGIPWLFTPHGMLDRWSRRRSKWKKRIASLVFRTLATFSRANGVHFLNELERGETSDMSLSGTPFVIGNGVFLETADKGSGGRAEQRTMHPQLAGGGEIILFHSRLHPKKGIVKLLEGFARVRPQFPGARLLVASIKQDLAYEKVVRDRAAEPDVSGSVVIEATSSGAHSFDPFAGVEIFALTSFEEGFSMAIIEAMLKGLPVLISGPCHMPIVEEIGCGVIVDPTEEGVAEGLRRLLSLTGEERKEMGARGATWVKQNCTWDSIAERLEAAYWQMSSSGQIVAKTRA</sequence>
<dbReference type="AlphaFoldDB" id="A0A517SI80"/>
<feature type="domain" description="Glycosyltransferase subfamily 4-like N-terminal" evidence="2">
    <location>
        <begin position="15"/>
        <end position="188"/>
    </location>
</feature>
<evidence type="ECO:0000313" key="4">
    <source>
        <dbReference type="Proteomes" id="UP000315700"/>
    </source>
</evidence>
<keyword evidence="3" id="KW-0328">Glycosyltransferase</keyword>
<dbReference type="PANTHER" id="PTHR12526">
    <property type="entry name" value="GLYCOSYLTRANSFERASE"/>
    <property type="match status" value="1"/>
</dbReference>
<gene>
    <name evidence="3" type="primary">gumH</name>
    <name evidence="3" type="ORF">Pan44_38820</name>
</gene>
<dbReference type="KEGG" id="ccos:Pan44_38820"/>
<keyword evidence="3" id="KW-0808">Transferase</keyword>
<evidence type="ECO:0000313" key="3">
    <source>
        <dbReference type="EMBL" id="QDT55834.1"/>
    </source>
</evidence>
<reference evidence="3 4" key="1">
    <citation type="submission" date="2019-02" db="EMBL/GenBank/DDBJ databases">
        <title>Deep-cultivation of Planctomycetes and their phenomic and genomic characterization uncovers novel biology.</title>
        <authorList>
            <person name="Wiegand S."/>
            <person name="Jogler M."/>
            <person name="Boedeker C."/>
            <person name="Pinto D."/>
            <person name="Vollmers J."/>
            <person name="Rivas-Marin E."/>
            <person name="Kohn T."/>
            <person name="Peeters S.H."/>
            <person name="Heuer A."/>
            <person name="Rast P."/>
            <person name="Oberbeckmann S."/>
            <person name="Bunk B."/>
            <person name="Jeske O."/>
            <person name="Meyerdierks A."/>
            <person name="Storesund J.E."/>
            <person name="Kallscheuer N."/>
            <person name="Luecker S."/>
            <person name="Lage O.M."/>
            <person name="Pohl T."/>
            <person name="Merkel B.J."/>
            <person name="Hornburger P."/>
            <person name="Mueller R.-W."/>
            <person name="Bruemmer F."/>
            <person name="Labrenz M."/>
            <person name="Spormann A.M."/>
            <person name="Op den Camp H."/>
            <person name="Overmann J."/>
            <person name="Amann R."/>
            <person name="Jetten M.S.M."/>
            <person name="Mascher T."/>
            <person name="Medema M.H."/>
            <person name="Devos D.P."/>
            <person name="Kaster A.-K."/>
            <person name="Ovreas L."/>
            <person name="Rohde M."/>
            <person name="Galperin M.Y."/>
            <person name="Jogler C."/>
        </authorList>
    </citation>
    <scope>NUCLEOTIDE SEQUENCE [LARGE SCALE GENOMIC DNA]</scope>
    <source>
        <strain evidence="3 4">Pan44</strain>
    </source>
</reference>
<dbReference type="Pfam" id="PF00534">
    <property type="entry name" value="Glycos_transf_1"/>
    <property type="match status" value="1"/>
</dbReference>
<feature type="domain" description="Glycosyl transferase family 1" evidence="1">
    <location>
        <begin position="211"/>
        <end position="370"/>
    </location>
</feature>
<dbReference type="Proteomes" id="UP000315700">
    <property type="component" value="Chromosome"/>
</dbReference>
<dbReference type="InterPro" id="IPR028098">
    <property type="entry name" value="Glyco_trans_4-like_N"/>
</dbReference>